<feature type="domain" description="Bacterial mobilisation" evidence="1">
    <location>
        <begin position="119"/>
        <end position="155"/>
    </location>
</feature>
<gene>
    <name evidence="2" type="ORF">F4827_005284</name>
</gene>
<evidence type="ECO:0000259" key="1">
    <source>
        <dbReference type="Pfam" id="PF05713"/>
    </source>
</evidence>
<dbReference type="Proteomes" id="UP000571554">
    <property type="component" value="Unassembled WGS sequence"/>
</dbReference>
<keyword evidence="3" id="KW-1185">Reference proteome</keyword>
<dbReference type="RefSeq" id="WP_183728769.1">
    <property type="nucleotide sequence ID" value="NZ_JACHBW010000017.1"/>
</dbReference>
<dbReference type="InterPro" id="IPR008687">
    <property type="entry name" value="MobC"/>
</dbReference>
<dbReference type="Pfam" id="PF05713">
    <property type="entry name" value="MobC"/>
    <property type="match status" value="1"/>
</dbReference>
<evidence type="ECO:0000313" key="2">
    <source>
        <dbReference type="EMBL" id="MBB6105417.1"/>
    </source>
</evidence>
<dbReference type="EMBL" id="JACHBW010000017">
    <property type="protein sequence ID" value="MBB6105417.1"/>
    <property type="molecule type" value="Genomic_DNA"/>
</dbReference>
<name>A0A7W9WVJ7_9BURK</name>
<proteinExistence type="predicted"/>
<comment type="caution">
    <text evidence="2">The sequence shown here is derived from an EMBL/GenBank/DDBJ whole genome shotgun (WGS) entry which is preliminary data.</text>
</comment>
<accession>A0A7W9WVJ7</accession>
<dbReference type="AlphaFoldDB" id="A0A7W9WVJ7"/>
<evidence type="ECO:0000313" key="3">
    <source>
        <dbReference type="Proteomes" id="UP000571554"/>
    </source>
</evidence>
<protein>
    <submittedName>
        <fullName evidence="2">Antitoxin component of RelBE/YafQ-DinJ toxin-antitoxin module</fullName>
    </submittedName>
</protein>
<organism evidence="2 3">
    <name type="scientific">Paraburkholderia bannensis</name>
    <dbReference type="NCBI Taxonomy" id="765414"/>
    <lineage>
        <taxon>Bacteria</taxon>
        <taxon>Pseudomonadati</taxon>
        <taxon>Pseudomonadota</taxon>
        <taxon>Betaproteobacteria</taxon>
        <taxon>Burkholderiales</taxon>
        <taxon>Burkholderiaceae</taxon>
        <taxon>Paraburkholderia</taxon>
    </lineage>
</organism>
<sequence length="179" mass="20089">MNEYETIRARVSRETKLKFAAAAQRHGCRSEAQLLRLMLDKVLQTEEMKSALPPTRKSRNAGTQVNVLLTFEEHQLLTAAATGEGLRRTEWIVKLIRATLLRQPQFNRTEVDALAESSRQLAAIGRNLNQIARTLNMDPNASRSVTVERVETLSAEIKRHCALVAELTDASISRRSAKP</sequence>
<reference evidence="2 3" key="1">
    <citation type="submission" date="2020-08" db="EMBL/GenBank/DDBJ databases">
        <title>Above-ground endophytic microbial communities from plants in different locations in the United States.</title>
        <authorList>
            <person name="Frank C."/>
        </authorList>
    </citation>
    <scope>NUCLEOTIDE SEQUENCE [LARGE SCALE GENOMIC DNA]</scope>
    <source>
        <strain evidence="2 3">WP4_2_2</strain>
    </source>
</reference>